<sequence length="945" mass="103530">MPTLSYFWTRGIYMQCASERELLTIQAPIKKRPRGCRTPLMNAGDGSPIQSATSHQSSQAAHRAIDAPPDLSHCPTQSSGRAMELIRKRRSTVVRRNTGSSALGQLYEESKRGGSRNVGAVNVGAENVPSGAIHDFLPHARTADKRGELCGLFDGNRSRAIDPAAVRQDAAVHVGNGSNPAGHDDSGVTKNCGAIGDEASAPLDKGRDESSNPQPDRLEGTCCLTTRVDNGESLVRDCGLDSQQFHNGAGRGLNFGLVRRAEDGEGGSPPRPAVCKDTRAGRFRHYKVMQDTSTQRKAHESDDCPSRTSSGSLGCHGAFHKTGSVETRCSNRGDVQFESTRDLAVGETCRPVRPSPEYCSIFGEIHHNADPGVVAGRIDVKGETAEGQEPWLRAEERFFHDFNHNQAATITRRATRTRLATPQDEHAIPLQQVNVPVLNLEWIKSRLNPATLERLMQVWGLVGRSPFPPSSFGKVREGSRRIPTADAHLLRTAGIIEDASSTMTGGWIIPFSVVEEKTTGSRRRWIAWPRDKNRDDPYEANVPLLHISHYLPPVMAEAASCLDLKASFFQVSLPRETRHLFRCRVEDGTLVELTRLPMGYKASPEILQIITSAIAGMTTVVHPLWAAPPSVRVDVWIDNIRIAGSKSDVTLWEAQVLRNADSCHASLGEERESGATQYTFLGVQFDHTHRAVSLSDKFVRSVRAMPALNSLTIAEMEVMASRFLYAAAILGTRLCQYYFFIKAVRRRLSALNRGIVLETSPANLPPSAVGLGERLRHTIENNRKRIIKPTERASAAIITDASLHGWGAVFIPDSGDVKIAGGKWEKKPFLIMQAEARAVRLALSAFSAILPSTMDVWVDNTSLQGAANKGSSKSHAMTWELRRIYEFLDSRGIQATFAYVRSAENPADGISRGRVFTLQDLAKGWNLRRGAAGSCGWRTPKSATS</sequence>
<dbReference type="VEuPathDB" id="TriTrypDB:C3747_103g119"/>
<feature type="region of interest" description="Disordered" evidence="1">
    <location>
        <begin position="192"/>
        <end position="219"/>
    </location>
</feature>
<dbReference type="VEuPathDB" id="TriTrypDB:TcCLB.507951.215"/>
<feature type="compositionally biased region" description="Low complexity" evidence="1">
    <location>
        <begin position="50"/>
        <end position="62"/>
    </location>
</feature>
<dbReference type="VEuPathDB" id="TriTrypDB:TCDM_13214"/>
<dbReference type="Proteomes" id="UP000246078">
    <property type="component" value="Unassembled WGS sequence"/>
</dbReference>
<dbReference type="VEuPathDB" id="TriTrypDB:Tc_MARK_7687"/>
<comment type="caution">
    <text evidence="2">The sequence shown here is derived from an EMBL/GenBank/DDBJ whole genome shotgun (WGS) entry which is preliminary data.</text>
</comment>
<dbReference type="VEuPathDB" id="TriTrypDB:TCSYLVIO_005888"/>
<protein>
    <submittedName>
        <fullName evidence="2">Putative target of rapamycin (TOR) kinase 1</fullName>
    </submittedName>
</protein>
<organism evidence="2 3">
    <name type="scientific">Trypanosoma cruzi</name>
    <dbReference type="NCBI Taxonomy" id="5693"/>
    <lineage>
        <taxon>Eukaryota</taxon>
        <taxon>Discoba</taxon>
        <taxon>Euglenozoa</taxon>
        <taxon>Kinetoplastea</taxon>
        <taxon>Metakinetoplastina</taxon>
        <taxon>Trypanosomatida</taxon>
        <taxon>Trypanosomatidae</taxon>
        <taxon>Trypanosoma</taxon>
        <taxon>Schizotrypanum</taxon>
    </lineage>
</organism>
<dbReference type="AlphaFoldDB" id="A0A2V2WGA1"/>
<keyword evidence="2" id="KW-0418">Kinase</keyword>
<dbReference type="VEuPathDB" id="TriTrypDB:TcYC6_0064900"/>
<dbReference type="Gene3D" id="3.30.70.270">
    <property type="match status" value="1"/>
</dbReference>
<dbReference type="VEuPathDB" id="TriTrypDB:Tc_MARK_9739"/>
<dbReference type="Gene3D" id="3.10.10.10">
    <property type="entry name" value="HIV Type 1 Reverse Transcriptase, subunit A, domain 1"/>
    <property type="match status" value="1"/>
</dbReference>
<dbReference type="VEuPathDB" id="TriTrypDB:TcCL_Unassigned04053"/>
<dbReference type="VEuPathDB" id="TriTrypDB:TCDM_03389"/>
<dbReference type="SUPFAM" id="SSF56672">
    <property type="entry name" value="DNA/RNA polymerases"/>
    <property type="match status" value="1"/>
</dbReference>
<dbReference type="VEuPathDB" id="TriTrypDB:TcBrA4_0050800"/>
<dbReference type="PANTHER" id="PTHR33050:SF7">
    <property type="entry name" value="RIBONUCLEASE H"/>
    <property type="match status" value="1"/>
</dbReference>
<dbReference type="PANTHER" id="PTHR33050">
    <property type="entry name" value="REVERSE TRANSCRIPTASE DOMAIN-CONTAINING PROTEIN"/>
    <property type="match status" value="1"/>
</dbReference>
<dbReference type="VEuPathDB" id="TriTrypDB:TcCL_NonESM08629"/>
<dbReference type="InterPro" id="IPR052055">
    <property type="entry name" value="Hepadnavirus_pol/RT"/>
</dbReference>
<dbReference type="VEuPathDB" id="TriTrypDB:TcG_09643"/>
<evidence type="ECO:0000313" key="2">
    <source>
        <dbReference type="EMBL" id="PWV07307.1"/>
    </source>
</evidence>
<dbReference type="VEuPathDB" id="TriTrypDB:TCDM_13652"/>
<accession>A0A2V2WGA1</accession>
<dbReference type="InterPro" id="IPR043502">
    <property type="entry name" value="DNA/RNA_pol_sf"/>
</dbReference>
<proteinExistence type="predicted"/>
<dbReference type="GO" id="GO:0016301">
    <property type="term" value="F:kinase activity"/>
    <property type="evidence" value="ECO:0007669"/>
    <property type="project" value="UniProtKB-KW"/>
</dbReference>
<name>A0A2V2WGA1_TRYCR</name>
<gene>
    <name evidence="2" type="ORF">C3747_103g119</name>
</gene>
<keyword evidence="2" id="KW-0808">Transferase</keyword>
<dbReference type="InterPro" id="IPR043128">
    <property type="entry name" value="Rev_trsase/Diguanyl_cyclase"/>
</dbReference>
<dbReference type="VEuPathDB" id="TriTrypDB:ECC02_001118"/>
<reference evidence="2 3" key="1">
    <citation type="journal article" date="2018" name="Microb. Genom.">
        <title>Expanding an expanded genome: long-read sequencing of Trypanosoma cruzi.</title>
        <authorList>
            <person name="Berna L."/>
            <person name="Rodriguez M."/>
            <person name="Chiribao M.L."/>
            <person name="Parodi-Talice A."/>
            <person name="Pita S."/>
            <person name="Rijo G."/>
            <person name="Alvarez-Valin F."/>
            <person name="Robello C."/>
        </authorList>
    </citation>
    <scope>NUCLEOTIDE SEQUENCE [LARGE SCALE GENOMIC DNA]</scope>
    <source>
        <strain evidence="2 3">TCC</strain>
    </source>
</reference>
<dbReference type="VEuPathDB" id="TriTrypDB:TcBrA4_0002550"/>
<evidence type="ECO:0000256" key="1">
    <source>
        <dbReference type="SAM" id="MobiDB-lite"/>
    </source>
</evidence>
<dbReference type="VEuPathDB" id="TriTrypDB:C4B63_2g42"/>
<dbReference type="VEuPathDB" id="TriTrypDB:TCSYLVIO_003764"/>
<feature type="region of interest" description="Disordered" evidence="1">
    <location>
        <begin position="34"/>
        <end position="80"/>
    </location>
</feature>
<dbReference type="VEuPathDB" id="TriTrypDB:ECC02_002979"/>
<dbReference type="VEuPathDB" id="TriTrypDB:Tc_MARK_8577"/>
<dbReference type="VEuPathDB" id="TriTrypDB:TcG_07139"/>
<evidence type="ECO:0000313" key="3">
    <source>
        <dbReference type="Proteomes" id="UP000246078"/>
    </source>
</evidence>
<dbReference type="EMBL" id="PRFC01000103">
    <property type="protein sequence ID" value="PWV07307.1"/>
    <property type="molecule type" value="Genomic_DNA"/>
</dbReference>
<dbReference type="VEuPathDB" id="TriTrypDB:C4B63_43g224"/>